<proteinExistence type="predicted"/>
<name>A0A4R6RCT4_9HYPH</name>
<accession>A0A4R6RCT4</accession>
<dbReference type="AlphaFoldDB" id="A0A4R6RCT4"/>
<dbReference type="SMART" id="SM00530">
    <property type="entry name" value="HTH_XRE"/>
    <property type="match status" value="1"/>
</dbReference>
<reference evidence="3 4" key="1">
    <citation type="submission" date="2019-03" db="EMBL/GenBank/DDBJ databases">
        <title>Genomic Encyclopedia of Type Strains, Phase IV (KMG-IV): sequencing the most valuable type-strain genomes for metagenomic binning, comparative biology and taxonomic classification.</title>
        <authorList>
            <person name="Goeker M."/>
        </authorList>
    </citation>
    <scope>NUCLEOTIDE SEQUENCE [LARGE SCALE GENOMIC DNA]</scope>
    <source>
        <strain evidence="3 4">DSM 102969</strain>
    </source>
</reference>
<evidence type="ECO:0000256" key="1">
    <source>
        <dbReference type="SAM" id="MobiDB-lite"/>
    </source>
</evidence>
<evidence type="ECO:0000313" key="4">
    <source>
        <dbReference type="Proteomes" id="UP000294547"/>
    </source>
</evidence>
<dbReference type="Proteomes" id="UP000294547">
    <property type="component" value="Unassembled WGS sequence"/>
</dbReference>
<feature type="region of interest" description="Disordered" evidence="1">
    <location>
        <begin position="1"/>
        <end position="31"/>
    </location>
</feature>
<dbReference type="RefSeq" id="WP_126539661.1">
    <property type="nucleotide sequence ID" value="NZ_BSPM01000002.1"/>
</dbReference>
<keyword evidence="4" id="KW-1185">Reference proteome</keyword>
<dbReference type="GO" id="GO:0003677">
    <property type="term" value="F:DNA binding"/>
    <property type="evidence" value="ECO:0007669"/>
    <property type="project" value="InterPro"/>
</dbReference>
<comment type="caution">
    <text evidence="3">The sequence shown here is derived from an EMBL/GenBank/DDBJ whole genome shotgun (WGS) entry which is preliminary data.</text>
</comment>
<evidence type="ECO:0000313" key="3">
    <source>
        <dbReference type="EMBL" id="TDP83929.1"/>
    </source>
</evidence>
<dbReference type="SUPFAM" id="SSF47413">
    <property type="entry name" value="lambda repressor-like DNA-binding domains"/>
    <property type="match status" value="1"/>
</dbReference>
<feature type="compositionally biased region" description="Basic residues" evidence="1">
    <location>
        <begin position="20"/>
        <end position="31"/>
    </location>
</feature>
<feature type="domain" description="HTH cro/C1-type" evidence="2">
    <location>
        <begin position="38"/>
        <end position="91"/>
    </location>
</feature>
<organism evidence="3 4">
    <name type="scientific">Oharaeibacter diazotrophicus</name>
    <dbReference type="NCBI Taxonomy" id="1920512"/>
    <lineage>
        <taxon>Bacteria</taxon>
        <taxon>Pseudomonadati</taxon>
        <taxon>Pseudomonadota</taxon>
        <taxon>Alphaproteobacteria</taxon>
        <taxon>Hyphomicrobiales</taxon>
        <taxon>Pleomorphomonadaceae</taxon>
        <taxon>Oharaeibacter</taxon>
    </lineage>
</organism>
<dbReference type="EMBL" id="SNXY01000008">
    <property type="protein sequence ID" value="TDP83929.1"/>
    <property type="molecule type" value="Genomic_DNA"/>
</dbReference>
<feature type="compositionally biased region" description="Polar residues" evidence="1">
    <location>
        <begin position="1"/>
        <end position="19"/>
    </location>
</feature>
<sequence length="267" mass="29949">MLKNSSTNPAPTMQQPVSTKQKKTRGPKRSARFYGKRLQEAREAADLTQEDMVGIGLSLSSIQRAERSITVSYETAMAICCLLRIRPEDYLMPENCPVIPIPAAVDTINELTKAEEIKIYRRPKMYFGRRYSIRVIQIGQAMHDDFIMENDDGLAAAAGTIAGDTIRFQVADGEQPASAIDGSVYRIHRIHADGALADKIHTECSLRRGFGDAGGLKGKYFIIECRGKYKELTCGFVDYIGQREWALLWRLVDILDRPPQPRTVHNS</sequence>
<dbReference type="PROSITE" id="PS50943">
    <property type="entry name" value="HTH_CROC1"/>
    <property type="match status" value="1"/>
</dbReference>
<dbReference type="Gene3D" id="1.10.260.40">
    <property type="entry name" value="lambda repressor-like DNA-binding domains"/>
    <property type="match status" value="1"/>
</dbReference>
<dbReference type="InterPro" id="IPR010982">
    <property type="entry name" value="Lambda_DNA-bd_dom_sf"/>
</dbReference>
<dbReference type="Pfam" id="PF01381">
    <property type="entry name" value="HTH_3"/>
    <property type="match status" value="1"/>
</dbReference>
<dbReference type="InterPro" id="IPR001387">
    <property type="entry name" value="Cro/C1-type_HTH"/>
</dbReference>
<evidence type="ECO:0000259" key="2">
    <source>
        <dbReference type="PROSITE" id="PS50943"/>
    </source>
</evidence>
<dbReference type="CDD" id="cd00093">
    <property type="entry name" value="HTH_XRE"/>
    <property type="match status" value="1"/>
</dbReference>
<gene>
    <name evidence="3" type="ORF">EDD54_2529</name>
</gene>
<protein>
    <submittedName>
        <fullName evidence="3">Transcriptional regulator with XRE-family HTH domain</fullName>
    </submittedName>
</protein>